<dbReference type="InterPro" id="IPR027417">
    <property type="entry name" value="P-loop_NTPase"/>
</dbReference>
<keyword evidence="2" id="KW-0808">Transferase</keyword>
<dbReference type="Pfam" id="PF14681">
    <property type="entry name" value="UPRTase"/>
    <property type="match status" value="1"/>
</dbReference>
<dbReference type="Gene3D" id="3.40.50.1000">
    <property type="entry name" value="HAD superfamily/HAD-like"/>
    <property type="match status" value="1"/>
</dbReference>
<dbReference type="InterPro" id="IPR000836">
    <property type="entry name" value="PRTase_dom"/>
</dbReference>
<dbReference type="SUPFAM" id="SSF56784">
    <property type="entry name" value="HAD-like"/>
    <property type="match status" value="1"/>
</dbReference>
<dbReference type="Pfam" id="PF12710">
    <property type="entry name" value="HAD"/>
    <property type="match status" value="1"/>
</dbReference>
<dbReference type="InterPro" id="IPR023214">
    <property type="entry name" value="HAD_sf"/>
</dbReference>
<dbReference type="SUPFAM" id="SSF53271">
    <property type="entry name" value="PRTase-like"/>
    <property type="match status" value="1"/>
</dbReference>
<dbReference type="Proteomes" id="UP000053831">
    <property type="component" value="Unassembled WGS sequence"/>
</dbReference>
<comment type="caution">
    <text evidence="2">The sequence shown here is derived from an EMBL/GenBank/DDBJ whole genome shotgun (WGS) entry which is preliminary data.</text>
</comment>
<evidence type="ECO:0000313" key="3">
    <source>
        <dbReference type="Proteomes" id="UP000053831"/>
    </source>
</evidence>
<reference evidence="2 3" key="1">
    <citation type="submission" date="2015-07" db="EMBL/GenBank/DDBJ databases">
        <title>The genome of the fungus Escovopsis weberi, a specialized disease agent of ant agriculture.</title>
        <authorList>
            <person name="de Man T.J."/>
            <person name="Stajich J.E."/>
            <person name="Kubicek C.P."/>
            <person name="Chenthamara K."/>
            <person name="Atanasova L."/>
            <person name="Druzhinina I.S."/>
            <person name="Birnbaum S."/>
            <person name="Barribeau S.M."/>
            <person name="Teiling C."/>
            <person name="Suen G."/>
            <person name="Currie C."/>
            <person name="Gerardo N.M."/>
        </authorList>
    </citation>
    <scope>NUCLEOTIDE SEQUENCE [LARGE SCALE GENOMIC DNA]</scope>
</reference>
<accession>A0A0M8MZ85</accession>
<feature type="domain" description="Phosphoribosyltransferase" evidence="1">
    <location>
        <begin position="430"/>
        <end position="624"/>
    </location>
</feature>
<dbReference type="SUPFAM" id="SSF52540">
    <property type="entry name" value="P-loop containing nucleoside triphosphate hydrolases"/>
    <property type="match status" value="1"/>
</dbReference>
<dbReference type="InterPro" id="IPR036412">
    <property type="entry name" value="HAD-like_sf"/>
</dbReference>
<dbReference type="AlphaFoldDB" id="A0A0M8MZ85"/>
<gene>
    <name evidence="2" type="ORF">ESCO_001577</name>
</gene>
<dbReference type="EMBL" id="LGSR01000006">
    <property type="protein sequence ID" value="KOS22296.1"/>
    <property type="molecule type" value="Genomic_DNA"/>
</dbReference>
<keyword evidence="3" id="KW-1185">Reference proteome</keyword>
<dbReference type="InterPro" id="IPR029057">
    <property type="entry name" value="PRTase-like"/>
</dbReference>
<dbReference type="STRING" id="150374.A0A0M8MZ85"/>
<dbReference type="Pfam" id="PF13207">
    <property type="entry name" value="AAA_17"/>
    <property type="match status" value="1"/>
</dbReference>
<proteinExistence type="predicted"/>
<dbReference type="Gene3D" id="3.40.50.2020">
    <property type="match status" value="1"/>
</dbReference>
<evidence type="ECO:0000313" key="2">
    <source>
        <dbReference type="EMBL" id="KOS22296.1"/>
    </source>
</evidence>
<organism evidence="2 3">
    <name type="scientific">Escovopsis weberi</name>
    <dbReference type="NCBI Taxonomy" id="150374"/>
    <lineage>
        <taxon>Eukaryota</taxon>
        <taxon>Fungi</taxon>
        <taxon>Dikarya</taxon>
        <taxon>Ascomycota</taxon>
        <taxon>Pezizomycotina</taxon>
        <taxon>Sordariomycetes</taxon>
        <taxon>Hypocreomycetidae</taxon>
        <taxon>Hypocreales</taxon>
        <taxon>Hypocreaceae</taxon>
        <taxon>Escovopsis</taxon>
    </lineage>
</organism>
<dbReference type="Gene3D" id="3.40.50.300">
    <property type="entry name" value="P-loop containing nucleotide triphosphate hydrolases"/>
    <property type="match status" value="1"/>
</dbReference>
<protein>
    <submittedName>
        <fullName evidence="2">Uracil phosphoribosyltransferase</fullName>
    </submittedName>
</protein>
<dbReference type="GO" id="GO:0016757">
    <property type="term" value="F:glycosyltransferase activity"/>
    <property type="evidence" value="ECO:0007669"/>
    <property type="project" value="UniProtKB-KW"/>
</dbReference>
<name>A0A0M8MZ85_ESCWE</name>
<evidence type="ECO:0000259" key="1">
    <source>
        <dbReference type="Pfam" id="PF14681"/>
    </source>
</evidence>
<dbReference type="OrthoDB" id="5416609at2759"/>
<dbReference type="CDD" id="cd06223">
    <property type="entry name" value="PRTases_typeI"/>
    <property type="match status" value="1"/>
</dbReference>
<keyword evidence="2" id="KW-0328">Glycosyltransferase</keyword>
<sequence length="628" mass="69899">MAQKRAVIGIFGLPGSGKSFLLAGLKRMTNERDFTLVEGSSKIASFFGEEGLKGFKLLDEEMKYQIREWSIQAIGKEADNNGCDAIVTGHYSFWGEGEPEPLEVWTDADARTYTNIIYLRVNPAKIHERRRTDAVTIRPQVSVEHLKKWQDLEVQSLRRLCAQNNILFIELQEEPHFDFRVSRICDLHRPSSERMNNHNAVRSDPPLDNFAADGIPTERLFRDQGYSLFAFQQAALLYDEPLDILSFQDRCREVATRTKLYPELETLVREACMRKDVLVMIVTSGITTIWAYIMDDLAIPRSSRIAVLVGALRLMPCPLVITPEVKGLVASHLRDIHGLDVWAFGDSPIDIPMLKAANHAVVVVGPEESRSRSMDGALSEALSGGLRAKQLLLPHDVPPRLDLERLPRVSVEDIMADLQCSKTLELLHATDKEACKLLASPTRDPSISGPDLKRPTARIGQYLALEYLGKVLGLAETPSQTVQGTPTMSHSLRDEAATAIVAIMRAGEPLAEGIFDVFPRARFIHARAPADLTARELEGVRAVLLVDTVINTGETIIEFVRHLRGLGLKLVVVASVVQAETIQKWHPMATALAEADAPLVTLRVSENKYKGTRGLDTGNRMFNTTHRD</sequence>